<organism evidence="2 3">
    <name type="scientific">Candidatus Amesbacteria bacterium RIFCSPLOWO2_01_FULL_48_25</name>
    <dbReference type="NCBI Taxonomy" id="1797259"/>
    <lineage>
        <taxon>Bacteria</taxon>
        <taxon>Candidatus Amesiibacteriota</taxon>
    </lineage>
</organism>
<keyword evidence="1" id="KW-1133">Transmembrane helix</keyword>
<proteinExistence type="predicted"/>
<evidence type="ECO:0000313" key="3">
    <source>
        <dbReference type="Proteomes" id="UP000177080"/>
    </source>
</evidence>
<dbReference type="Proteomes" id="UP000177080">
    <property type="component" value="Unassembled WGS sequence"/>
</dbReference>
<dbReference type="AlphaFoldDB" id="A0A1F4Z9Y0"/>
<dbReference type="EMBL" id="MEXN01000007">
    <property type="protein sequence ID" value="OGD03219.1"/>
    <property type="molecule type" value="Genomic_DNA"/>
</dbReference>
<evidence type="ECO:0000256" key="1">
    <source>
        <dbReference type="SAM" id="Phobius"/>
    </source>
</evidence>
<evidence type="ECO:0008006" key="4">
    <source>
        <dbReference type="Google" id="ProtNLM"/>
    </source>
</evidence>
<accession>A0A1F4Z9Y0</accession>
<keyword evidence="1" id="KW-0472">Membrane</keyword>
<feature type="transmembrane region" description="Helical" evidence="1">
    <location>
        <begin position="32"/>
        <end position="58"/>
    </location>
</feature>
<comment type="caution">
    <text evidence="2">The sequence shown here is derived from an EMBL/GenBank/DDBJ whole genome shotgun (WGS) entry which is preliminary data.</text>
</comment>
<keyword evidence="1" id="KW-0812">Transmembrane</keyword>
<evidence type="ECO:0000313" key="2">
    <source>
        <dbReference type="EMBL" id="OGD03219.1"/>
    </source>
</evidence>
<dbReference type="STRING" id="1797259.A2989_00095"/>
<feature type="transmembrane region" description="Helical" evidence="1">
    <location>
        <begin position="110"/>
        <end position="131"/>
    </location>
</feature>
<feature type="transmembrane region" description="Helical" evidence="1">
    <location>
        <begin position="65"/>
        <end position="90"/>
    </location>
</feature>
<gene>
    <name evidence="2" type="ORF">A2989_00095</name>
</gene>
<protein>
    <recommendedName>
        <fullName evidence="4">Cytochrome C biogenesis protein transmembrane domain-containing protein</fullName>
    </recommendedName>
</protein>
<reference evidence="2 3" key="1">
    <citation type="journal article" date="2016" name="Nat. Commun.">
        <title>Thousands of microbial genomes shed light on interconnected biogeochemical processes in an aquifer system.</title>
        <authorList>
            <person name="Anantharaman K."/>
            <person name="Brown C.T."/>
            <person name="Hug L.A."/>
            <person name="Sharon I."/>
            <person name="Castelle C.J."/>
            <person name="Probst A.J."/>
            <person name="Thomas B.C."/>
            <person name="Singh A."/>
            <person name="Wilkins M.J."/>
            <person name="Karaoz U."/>
            <person name="Brodie E.L."/>
            <person name="Williams K.H."/>
            <person name="Hubbard S.S."/>
            <person name="Banfield J.F."/>
        </authorList>
    </citation>
    <scope>NUCLEOTIDE SEQUENCE [LARGE SCALE GENOMIC DNA]</scope>
</reference>
<sequence length="229" mass="24900">MIVVGVLSLWGIKLPMPNITRRQEAGDKPDVVSIFTLGIFSGLTSACCAPVLVGALALTLVSPSFLLALITGAVYVLGMVTPLLISGYFIDAQKVFNRAVFGKRVGRFVLSNLIAAGIFIPMGVLILFLTITGKLSMETSRHYAQTIQNTAAGIDKAWKKLVNKPKGKIEGTKTETWGEVEATATPTEAGFELQFNTHSIELYRARAQNAVFARGLCTIWYDFVYDHPT</sequence>
<name>A0A1F4Z9Y0_9BACT</name>